<keyword evidence="6" id="KW-0378">Hydrolase</keyword>
<feature type="domain" description="ABC transmembrane type-1" evidence="12">
    <location>
        <begin position="338"/>
        <end position="601"/>
    </location>
</feature>
<evidence type="ECO:0000256" key="7">
    <source>
        <dbReference type="ARBA" id="ARBA00022989"/>
    </source>
</evidence>
<dbReference type="CDD" id="cd18573">
    <property type="entry name" value="ABC_6TM_ABCB10_like"/>
    <property type="match status" value="1"/>
</dbReference>
<feature type="transmembrane region" description="Helical" evidence="11">
    <location>
        <begin position="455"/>
        <end position="481"/>
    </location>
</feature>
<evidence type="ECO:0000256" key="2">
    <source>
        <dbReference type="ARBA" id="ARBA00009152"/>
    </source>
</evidence>
<dbReference type="Gene3D" id="1.20.1560.10">
    <property type="entry name" value="ABC transporter type 1, transmembrane domain"/>
    <property type="match status" value="1"/>
</dbReference>
<evidence type="ECO:0000256" key="8">
    <source>
        <dbReference type="ARBA" id="ARBA00023102"/>
    </source>
</evidence>
<name>A0A8H7IAR6_9AGAM</name>
<dbReference type="GO" id="GO:0140359">
    <property type="term" value="F:ABC-type transporter activity"/>
    <property type="evidence" value="ECO:0007669"/>
    <property type="project" value="InterPro"/>
</dbReference>
<dbReference type="Gene3D" id="3.40.50.300">
    <property type="entry name" value="P-loop containing nucleotide triphosphate hydrolases"/>
    <property type="match status" value="1"/>
</dbReference>
<keyword evidence="5 11" id="KW-0812">Transmembrane</keyword>
<accession>A0A8H7IAR6</accession>
<proteinExistence type="inferred from homology"/>
<dbReference type="GO" id="GO:0005737">
    <property type="term" value="C:cytoplasm"/>
    <property type="evidence" value="ECO:0007669"/>
    <property type="project" value="TreeGrafter"/>
</dbReference>
<dbReference type="SUPFAM" id="SSF90123">
    <property type="entry name" value="ABC transporter transmembrane region"/>
    <property type="match status" value="1"/>
</dbReference>
<reference evidence="13" key="1">
    <citation type="submission" date="2020-09" db="EMBL/GenBank/DDBJ databases">
        <title>Comparative genome analyses of four rice-infecting Rhizoctonia solani isolates reveal extensive enrichment of homogalacturonan modification genes.</title>
        <authorList>
            <person name="Lee D.-Y."/>
            <person name="Jeon J."/>
            <person name="Kim K.-T."/>
            <person name="Cheong K."/>
            <person name="Song H."/>
            <person name="Choi G."/>
            <person name="Ko J."/>
            <person name="Opiyo S.O."/>
            <person name="Zuo S."/>
            <person name="Madhav S."/>
            <person name="Lee Y.-H."/>
            <person name="Wang G.-L."/>
        </authorList>
    </citation>
    <scope>NUCLEOTIDE SEQUENCE</scope>
    <source>
        <strain evidence="13">AG1-IA B2</strain>
    </source>
</reference>
<dbReference type="InterPro" id="IPR016195">
    <property type="entry name" value="Pol/histidinol_Pase-like"/>
</dbReference>
<dbReference type="Pfam" id="PF02811">
    <property type="entry name" value="PHP"/>
    <property type="match status" value="1"/>
</dbReference>
<dbReference type="GO" id="GO:0005524">
    <property type="term" value="F:ATP binding"/>
    <property type="evidence" value="ECO:0007669"/>
    <property type="project" value="InterPro"/>
</dbReference>
<keyword evidence="4" id="KW-0028">Amino-acid biosynthesis</keyword>
<evidence type="ECO:0000256" key="4">
    <source>
        <dbReference type="ARBA" id="ARBA00022605"/>
    </source>
</evidence>
<evidence type="ECO:0000256" key="1">
    <source>
        <dbReference type="ARBA" id="ARBA00004970"/>
    </source>
</evidence>
<dbReference type="NCBIfam" id="TIGR01856">
    <property type="entry name" value="hisJ_fam"/>
    <property type="match status" value="1"/>
</dbReference>
<evidence type="ECO:0000256" key="9">
    <source>
        <dbReference type="ARBA" id="ARBA00023136"/>
    </source>
</evidence>
<evidence type="ECO:0000313" key="13">
    <source>
        <dbReference type="EMBL" id="KAF8752513.1"/>
    </source>
</evidence>
<dbReference type="GO" id="GO:0000105">
    <property type="term" value="P:L-histidine biosynthetic process"/>
    <property type="evidence" value="ECO:0007669"/>
    <property type="project" value="UniProtKB-UniPathway"/>
</dbReference>
<evidence type="ECO:0000256" key="3">
    <source>
        <dbReference type="ARBA" id="ARBA00013085"/>
    </source>
</evidence>
<evidence type="ECO:0000256" key="6">
    <source>
        <dbReference type="ARBA" id="ARBA00022801"/>
    </source>
</evidence>
<dbReference type="InterPro" id="IPR010140">
    <property type="entry name" value="Histidinol_P_phosphatase_HisJ"/>
</dbReference>
<comment type="catalytic activity">
    <reaction evidence="10">
        <text>L-histidinol phosphate + H2O = L-histidinol + phosphate</text>
        <dbReference type="Rhea" id="RHEA:14465"/>
        <dbReference type="ChEBI" id="CHEBI:15377"/>
        <dbReference type="ChEBI" id="CHEBI:43474"/>
        <dbReference type="ChEBI" id="CHEBI:57699"/>
        <dbReference type="ChEBI" id="CHEBI:57980"/>
        <dbReference type="EC" id="3.1.3.15"/>
    </reaction>
</comment>
<dbReference type="Proteomes" id="UP000614334">
    <property type="component" value="Unassembled WGS sequence"/>
</dbReference>
<sequence>MKASHHSHSGQFCKHAVGTLEEVVKAAIERDFMVFGLTEHVPRYRVEDLYPEELEAKITPLELSRTFDDFVAEAHRLKELYLRESPCSRPRRPNRYVIGSVHHCNGIPIDFDKPTFERAVASFADSYESIAEMQESTPNHTQIAFLNSYLDAQFRLMERISPEVIGHFDLCRLYMPNLSLDPVWEKVARNVRYAVEYGAAFELNAAAFRKGWNGAYPGRDIIKLIQSMDGYFVLSDDSHGPTAVGLNYEKLDAFISEMHISKIGVLKKGKNRNRAGRFVEPGNHATPGPFPSPRIVRLPGLLFPKWFPPSSSRRKPGANLRQFSLAKPEREDAIYCLWIDFFSNGAHPDMLPISVTPATAGVALLALFTVGAVANAGRVVLMRSASARIVARLRKATYASALRQDVEFLERSAGPGDVVSRLNADAYIVGDSLTGNLSDGVRAIVTASIDVSLSLMFYLSPMLTALMLAIVPPVSLGAFAYGRYLKKLSNRTQEGLGDMTKVASEALSAVRTVQAFTAAPREEIRFASKVNHVQDLAIKEARAAAMFFGATGWSGNVVVLGLLAYGGSLVSRGQISVGDLTSLLMYTAYVGGSLSMLSSFFVRPPTAMCFIFYPVVAVISYERPWCIGADYGNIEFKNVSFAYPSRPGAEILRGFSMNIKGKGDSVAIVGKSGSGRVAYRACYSDSMIRTLARFCCSDIHDYSVESWRSAIAIVPQDPVLFTGTIGENIAYGHPSASRSEIEEAARLANCDFVWEMPEI</sequence>
<dbReference type="UniPathway" id="UPA00031">
    <property type="reaction ID" value="UER00013"/>
</dbReference>
<dbReference type="InterPro" id="IPR011527">
    <property type="entry name" value="ABC1_TM_dom"/>
</dbReference>
<feature type="transmembrane region" description="Helical" evidence="11">
    <location>
        <begin position="543"/>
        <end position="563"/>
    </location>
</feature>
<dbReference type="GO" id="GO:0016020">
    <property type="term" value="C:membrane"/>
    <property type="evidence" value="ECO:0007669"/>
    <property type="project" value="InterPro"/>
</dbReference>
<protein>
    <recommendedName>
        <fullName evidence="3">histidinol-phosphatase</fullName>
        <ecNumber evidence="3">3.1.3.15</ecNumber>
    </recommendedName>
</protein>
<comment type="caution">
    <text evidence="13">The sequence shown here is derived from an EMBL/GenBank/DDBJ whole genome shotgun (WGS) entry which is preliminary data.</text>
</comment>
<dbReference type="AlphaFoldDB" id="A0A8H7IAR6"/>
<keyword evidence="7 11" id="KW-1133">Transmembrane helix</keyword>
<keyword evidence="8" id="KW-0368">Histidine biosynthesis</keyword>
<gene>
    <name evidence="13" type="ORF">RHS01_07493</name>
</gene>
<dbReference type="GO" id="GO:0004401">
    <property type="term" value="F:histidinol-phosphatase activity"/>
    <property type="evidence" value="ECO:0007669"/>
    <property type="project" value="UniProtKB-EC"/>
</dbReference>
<comment type="similarity">
    <text evidence="2">Belongs to the PHP hydrolase family. HisK subfamily.</text>
</comment>
<dbReference type="InterPro" id="IPR004013">
    <property type="entry name" value="PHP_dom"/>
</dbReference>
<evidence type="ECO:0000256" key="10">
    <source>
        <dbReference type="ARBA" id="ARBA00049158"/>
    </source>
</evidence>
<evidence type="ECO:0000313" key="14">
    <source>
        <dbReference type="Proteomes" id="UP000614334"/>
    </source>
</evidence>
<dbReference type="PANTHER" id="PTHR21039">
    <property type="entry name" value="HISTIDINOL PHOSPHATASE-RELATED"/>
    <property type="match status" value="1"/>
</dbReference>
<evidence type="ECO:0000259" key="12">
    <source>
        <dbReference type="PROSITE" id="PS50929"/>
    </source>
</evidence>
<organism evidence="13 14">
    <name type="scientific">Rhizoctonia solani</name>
    <dbReference type="NCBI Taxonomy" id="456999"/>
    <lineage>
        <taxon>Eukaryota</taxon>
        <taxon>Fungi</taxon>
        <taxon>Dikarya</taxon>
        <taxon>Basidiomycota</taxon>
        <taxon>Agaricomycotina</taxon>
        <taxon>Agaricomycetes</taxon>
        <taxon>Cantharellales</taxon>
        <taxon>Ceratobasidiaceae</taxon>
        <taxon>Rhizoctonia</taxon>
    </lineage>
</organism>
<dbReference type="SUPFAM" id="SSF89550">
    <property type="entry name" value="PHP domain-like"/>
    <property type="match status" value="1"/>
</dbReference>
<dbReference type="InterPro" id="IPR027417">
    <property type="entry name" value="P-loop_NTPase"/>
</dbReference>
<evidence type="ECO:0000256" key="11">
    <source>
        <dbReference type="SAM" id="Phobius"/>
    </source>
</evidence>
<dbReference type="Pfam" id="PF00664">
    <property type="entry name" value="ABC_membrane"/>
    <property type="match status" value="1"/>
</dbReference>
<comment type="pathway">
    <text evidence="1">Amino-acid biosynthesis; L-histidine biosynthesis; L-histidine from 5-phospho-alpha-D-ribose 1-diphosphate: step 8/9.</text>
</comment>
<dbReference type="SUPFAM" id="SSF52540">
    <property type="entry name" value="P-loop containing nucleoside triphosphate hydrolases"/>
    <property type="match status" value="1"/>
</dbReference>
<dbReference type="Gene3D" id="3.20.20.140">
    <property type="entry name" value="Metal-dependent hydrolases"/>
    <property type="match status" value="1"/>
</dbReference>
<evidence type="ECO:0000256" key="5">
    <source>
        <dbReference type="ARBA" id="ARBA00022692"/>
    </source>
</evidence>
<dbReference type="EMBL" id="JACYCF010000015">
    <property type="protein sequence ID" value="KAF8752513.1"/>
    <property type="molecule type" value="Genomic_DNA"/>
</dbReference>
<dbReference type="EC" id="3.1.3.15" evidence="3"/>
<dbReference type="PROSITE" id="PS50929">
    <property type="entry name" value="ABC_TM1F"/>
    <property type="match status" value="1"/>
</dbReference>
<keyword evidence="9 11" id="KW-0472">Membrane</keyword>
<dbReference type="PANTHER" id="PTHR21039:SF0">
    <property type="entry name" value="HISTIDINOL-PHOSPHATASE"/>
    <property type="match status" value="1"/>
</dbReference>
<feature type="transmembrane region" description="Helical" evidence="11">
    <location>
        <begin position="583"/>
        <end position="602"/>
    </location>
</feature>
<dbReference type="InterPro" id="IPR036640">
    <property type="entry name" value="ABC1_TM_sf"/>
</dbReference>